<dbReference type="SUPFAM" id="SSF54593">
    <property type="entry name" value="Glyoxalase/Bleomycin resistance protein/Dihydroxybiphenyl dioxygenase"/>
    <property type="match status" value="1"/>
</dbReference>
<evidence type="ECO:0000256" key="2">
    <source>
        <dbReference type="ARBA" id="ARBA00021572"/>
    </source>
</evidence>
<organism evidence="5 6">
    <name type="scientific">Roseateles terrae</name>
    <dbReference type="NCBI Taxonomy" id="431060"/>
    <lineage>
        <taxon>Bacteria</taxon>
        <taxon>Pseudomonadati</taxon>
        <taxon>Pseudomonadota</taxon>
        <taxon>Betaproteobacteria</taxon>
        <taxon>Burkholderiales</taxon>
        <taxon>Sphaerotilaceae</taxon>
        <taxon>Roseateles</taxon>
    </lineage>
</organism>
<dbReference type="InterPro" id="IPR000335">
    <property type="entry name" value="Bleomycin-R"/>
</dbReference>
<reference evidence="5 6" key="1">
    <citation type="submission" date="2020-08" db="EMBL/GenBank/DDBJ databases">
        <title>Genomic Encyclopedia of Type Strains, Phase III (KMG-III): the genomes of soil and plant-associated and newly described type strains.</title>
        <authorList>
            <person name="Whitman W."/>
        </authorList>
    </citation>
    <scope>NUCLEOTIDE SEQUENCE [LARGE SCALE GENOMIC DNA]</scope>
    <source>
        <strain evidence="5 6">CECT 7247</strain>
    </source>
</reference>
<dbReference type="PROSITE" id="PS51819">
    <property type="entry name" value="VOC"/>
    <property type="match status" value="1"/>
</dbReference>
<dbReference type="Proteomes" id="UP000574369">
    <property type="component" value="Unassembled WGS sequence"/>
</dbReference>
<keyword evidence="6" id="KW-1185">Reference proteome</keyword>
<evidence type="ECO:0000256" key="3">
    <source>
        <dbReference type="ARBA" id="ARBA00023251"/>
    </source>
</evidence>
<evidence type="ECO:0000313" key="6">
    <source>
        <dbReference type="Proteomes" id="UP000574369"/>
    </source>
</evidence>
<accession>A0ABR6GWJ2</accession>
<dbReference type="CDD" id="cd08349">
    <property type="entry name" value="BLMA_like"/>
    <property type="match status" value="1"/>
</dbReference>
<comment type="similarity">
    <text evidence="1">Belongs to the bleomycin resistance protein family.</text>
</comment>
<dbReference type="Gene3D" id="3.10.180.10">
    <property type="entry name" value="2,3-Dihydroxybiphenyl 1,2-Dioxygenase, domain 1"/>
    <property type="match status" value="1"/>
</dbReference>
<evidence type="ECO:0000313" key="5">
    <source>
        <dbReference type="EMBL" id="MBB3195478.1"/>
    </source>
</evidence>
<keyword evidence="3" id="KW-0046">Antibiotic resistance</keyword>
<dbReference type="InterPro" id="IPR037523">
    <property type="entry name" value="VOC_core"/>
</dbReference>
<evidence type="ECO:0000256" key="1">
    <source>
        <dbReference type="ARBA" id="ARBA00011051"/>
    </source>
</evidence>
<dbReference type="InterPro" id="IPR029068">
    <property type="entry name" value="Glyas_Bleomycin-R_OHBP_Dase"/>
</dbReference>
<dbReference type="Pfam" id="PF19581">
    <property type="entry name" value="Glyoxalase_7"/>
    <property type="match status" value="1"/>
</dbReference>
<comment type="caution">
    <text evidence="5">The sequence shown here is derived from an EMBL/GenBank/DDBJ whole genome shotgun (WGS) entry which is preliminary data.</text>
</comment>
<name>A0ABR6GWJ2_9BURK</name>
<gene>
    <name evidence="5" type="ORF">FHS28_002884</name>
</gene>
<protein>
    <recommendedName>
        <fullName evidence="2">Bleomycin resistance protein</fullName>
    </recommendedName>
</protein>
<sequence length="121" mass="13814">MSLGSTIPLLRIFDEAKARAFYVDFLGFQIDWEHRFEPGLPLYLQVSRDACVLHLTEHHGDACPGAAVRIDTTDIESFHRELIGKHYGYARPHLEDAPWGAREMSVKDPFGNRLTFTMDLP</sequence>
<proteinExistence type="inferred from homology"/>
<dbReference type="RefSeq" id="WP_088451640.1">
    <property type="nucleotide sequence ID" value="NZ_JACHXO010000005.1"/>
</dbReference>
<feature type="domain" description="VOC" evidence="4">
    <location>
        <begin position="2"/>
        <end position="119"/>
    </location>
</feature>
<evidence type="ECO:0000259" key="4">
    <source>
        <dbReference type="PROSITE" id="PS51819"/>
    </source>
</evidence>
<dbReference type="EMBL" id="JACHXO010000005">
    <property type="protein sequence ID" value="MBB3195478.1"/>
    <property type="molecule type" value="Genomic_DNA"/>
</dbReference>